<dbReference type="AlphaFoldDB" id="A0A7S4MLH7"/>
<keyword evidence="2" id="KW-0325">Glycoprotein</keyword>
<reference evidence="6" key="1">
    <citation type="submission" date="2021-01" db="EMBL/GenBank/DDBJ databases">
        <authorList>
            <person name="Corre E."/>
            <person name="Pelletier E."/>
            <person name="Niang G."/>
            <person name="Scheremetjew M."/>
            <person name="Finn R."/>
            <person name="Kale V."/>
            <person name="Holt S."/>
            <person name="Cochrane G."/>
            <person name="Meng A."/>
            <person name="Brown T."/>
            <person name="Cohen L."/>
        </authorList>
    </citation>
    <scope>NUCLEOTIDE SEQUENCE</scope>
    <source>
        <strain evidence="6">DIVA3 518/3/11/1/6</strain>
    </source>
</reference>
<dbReference type="GO" id="GO:0008146">
    <property type="term" value="F:sulfotransferase activity"/>
    <property type="evidence" value="ECO:0007669"/>
    <property type="project" value="InterPro"/>
</dbReference>
<dbReference type="Gene3D" id="3.40.50.300">
    <property type="entry name" value="P-loop containing nucleotide triphosphate hydrolases"/>
    <property type="match status" value="1"/>
</dbReference>
<evidence type="ECO:0000313" key="6">
    <source>
        <dbReference type="EMBL" id="CAE2229174.1"/>
    </source>
</evidence>
<dbReference type="InterPro" id="IPR027417">
    <property type="entry name" value="P-loop_NTPase"/>
</dbReference>
<protein>
    <recommendedName>
        <fullName evidence="5">Sulfotransferase domain-containing protein</fullName>
    </recommendedName>
</protein>
<dbReference type="InterPro" id="IPR000863">
    <property type="entry name" value="Sulfotransferase_dom"/>
</dbReference>
<feature type="domain" description="Sulfotransferase" evidence="5">
    <location>
        <begin position="143"/>
        <end position="370"/>
    </location>
</feature>
<dbReference type="EMBL" id="HBKP01017474">
    <property type="protein sequence ID" value="CAE2229174.1"/>
    <property type="molecule type" value="Transcribed_RNA"/>
</dbReference>
<feature type="binding site" evidence="4">
    <location>
        <position position="153"/>
    </location>
    <ligand>
        <name>3'-phosphoadenylyl sulfate</name>
        <dbReference type="ChEBI" id="CHEBI:58339"/>
    </ligand>
</feature>
<evidence type="ECO:0000259" key="5">
    <source>
        <dbReference type="Pfam" id="PF00685"/>
    </source>
</evidence>
<name>A0A7S4MLH7_9EUKA</name>
<evidence type="ECO:0000256" key="2">
    <source>
        <dbReference type="ARBA" id="ARBA00023180"/>
    </source>
</evidence>
<keyword evidence="1" id="KW-0808">Transferase</keyword>
<evidence type="ECO:0000256" key="4">
    <source>
        <dbReference type="PIRSR" id="PIRSR637359-2"/>
    </source>
</evidence>
<dbReference type="PANTHER" id="PTHR10605">
    <property type="entry name" value="HEPARAN SULFATE SULFOTRANSFERASE"/>
    <property type="match status" value="1"/>
</dbReference>
<gene>
    <name evidence="6" type="ORF">VSP0166_LOCUS12411</name>
</gene>
<evidence type="ECO:0000256" key="3">
    <source>
        <dbReference type="PIRSR" id="PIRSR637359-1"/>
    </source>
</evidence>
<accession>A0A7S4MLH7</accession>
<organism evidence="6">
    <name type="scientific">Vannella robusta</name>
    <dbReference type="NCBI Taxonomy" id="1487602"/>
    <lineage>
        <taxon>Eukaryota</taxon>
        <taxon>Amoebozoa</taxon>
        <taxon>Discosea</taxon>
        <taxon>Flabellinia</taxon>
        <taxon>Vannellidae</taxon>
        <taxon>Vannella</taxon>
    </lineage>
</organism>
<feature type="binding site" evidence="4">
    <location>
        <position position="161"/>
    </location>
    <ligand>
        <name>3'-phosphoadenylyl sulfate</name>
        <dbReference type="ChEBI" id="CHEBI:58339"/>
    </ligand>
</feature>
<dbReference type="InterPro" id="IPR037359">
    <property type="entry name" value="NST/OST"/>
</dbReference>
<dbReference type="Pfam" id="PF00685">
    <property type="entry name" value="Sulfotransfer_1"/>
    <property type="match status" value="1"/>
</dbReference>
<sequence>MLLGFACCDLGRTEYGVQETPTCFVPNGRTTCGPHFSIIGSMKCGTTSLFTYLQNHPQVLPLKPNAMLNGRPILGEKEVRFFTTFNYEQALRKYGEDTFMNAYYDLFPDITPNENREYGYITGEATPMYVCESGVAKAMKPAYENGKLIWMMRNPVDRAYSDYWFRNLLLSRSEVDTADDLFDNFSTCMDSDIAILEKCEAGQLDNPSFEDIKELNSCNRVITSGISRRHCDTYEYGDFCSFNRTWCNAKGMIKNGLYYFQYLEWLEEFGEENILVIKSEDFYSNTEAVMDQVTSFLGLEPTDWSDIVGQAFNIVMANSGTAVNHELTQPSARMGVGVTDTTNTSSYPPMDPKTREYLEQFYEPFNEKLKLLLPSISWD</sequence>
<evidence type="ECO:0000256" key="1">
    <source>
        <dbReference type="ARBA" id="ARBA00022679"/>
    </source>
</evidence>
<feature type="active site" description="For sulfotransferase activity" evidence="3">
    <location>
        <position position="43"/>
    </location>
</feature>
<dbReference type="PANTHER" id="PTHR10605:SF56">
    <property type="entry name" value="BIFUNCTIONAL HEPARAN SULFATE N-DEACETYLASE_N-SULFOTRANSFERASE"/>
    <property type="match status" value="1"/>
</dbReference>
<proteinExistence type="predicted"/>
<dbReference type="SUPFAM" id="SSF52540">
    <property type="entry name" value="P-loop containing nucleoside triphosphate hydrolases"/>
    <property type="match status" value="1"/>
</dbReference>